<dbReference type="CDD" id="cd07730">
    <property type="entry name" value="metallo-hydrolase-like_MBL-fold"/>
    <property type="match status" value="1"/>
</dbReference>
<organism evidence="7 8">
    <name type="scientific">Nocardioides zeae</name>
    <dbReference type="NCBI Taxonomy" id="1457234"/>
    <lineage>
        <taxon>Bacteria</taxon>
        <taxon>Bacillati</taxon>
        <taxon>Actinomycetota</taxon>
        <taxon>Actinomycetes</taxon>
        <taxon>Propionibacteriales</taxon>
        <taxon>Nocardioidaceae</taxon>
        <taxon>Nocardioides</taxon>
    </lineage>
</organism>
<dbReference type="Proteomes" id="UP000468687">
    <property type="component" value="Unassembled WGS sequence"/>
</dbReference>
<feature type="domain" description="Metallo-beta-lactamase" evidence="6">
    <location>
        <begin position="42"/>
        <end position="280"/>
    </location>
</feature>
<dbReference type="Gene3D" id="3.60.15.10">
    <property type="entry name" value="Ribonuclease Z/Hydroxyacylglutathione hydrolase-like"/>
    <property type="match status" value="1"/>
</dbReference>
<proteinExistence type="inferred from homology"/>
<name>A0A6P0HLM7_9ACTN</name>
<dbReference type="PANTHER" id="PTHR42978">
    <property type="entry name" value="QUORUM-QUENCHING LACTONASE YTNP-RELATED-RELATED"/>
    <property type="match status" value="1"/>
</dbReference>
<comment type="similarity">
    <text evidence="2">Belongs to the metallo-beta-lactamase superfamily.</text>
</comment>
<evidence type="ECO:0000313" key="8">
    <source>
        <dbReference type="Proteomes" id="UP000468687"/>
    </source>
</evidence>
<dbReference type="AlphaFoldDB" id="A0A6P0HLM7"/>
<comment type="caution">
    <text evidence="7">The sequence shown here is derived from an EMBL/GenBank/DDBJ whole genome shotgun (WGS) entry which is preliminary data.</text>
</comment>
<dbReference type="SUPFAM" id="SSF56281">
    <property type="entry name" value="Metallo-hydrolase/oxidoreductase"/>
    <property type="match status" value="1"/>
</dbReference>
<dbReference type="SMART" id="SM00849">
    <property type="entry name" value="Lactamase_B"/>
    <property type="match status" value="1"/>
</dbReference>
<dbReference type="RefSeq" id="WP_163773128.1">
    <property type="nucleotide sequence ID" value="NZ_JAAGXA010000010.1"/>
</dbReference>
<keyword evidence="3" id="KW-0479">Metal-binding</keyword>
<dbReference type="GO" id="GO:0016787">
    <property type="term" value="F:hydrolase activity"/>
    <property type="evidence" value="ECO:0007669"/>
    <property type="project" value="UniProtKB-KW"/>
</dbReference>
<dbReference type="PANTHER" id="PTHR42978:SF2">
    <property type="entry name" value="102 KBASES UNSTABLE REGION: FROM 1 TO 119443"/>
    <property type="match status" value="1"/>
</dbReference>
<evidence type="ECO:0000313" key="7">
    <source>
        <dbReference type="EMBL" id="NEN79582.1"/>
    </source>
</evidence>
<accession>A0A6P0HLM7</accession>
<keyword evidence="4 7" id="KW-0378">Hydrolase</keyword>
<evidence type="ECO:0000256" key="3">
    <source>
        <dbReference type="ARBA" id="ARBA00022723"/>
    </source>
</evidence>
<evidence type="ECO:0000259" key="6">
    <source>
        <dbReference type="SMART" id="SM00849"/>
    </source>
</evidence>
<evidence type="ECO:0000256" key="1">
    <source>
        <dbReference type="ARBA" id="ARBA00001947"/>
    </source>
</evidence>
<keyword evidence="8" id="KW-1185">Reference proteome</keyword>
<evidence type="ECO:0000256" key="4">
    <source>
        <dbReference type="ARBA" id="ARBA00022801"/>
    </source>
</evidence>
<dbReference type="EMBL" id="JAAGXA010000010">
    <property type="protein sequence ID" value="NEN79582.1"/>
    <property type="molecule type" value="Genomic_DNA"/>
</dbReference>
<dbReference type="GO" id="GO:0046872">
    <property type="term" value="F:metal ion binding"/>
    <property type="evidence" value="ECO:0007669"/>
    <property type="project" value="UniProtKB-KW"/>
</dbReference>
<sequence length="297" mass="32136">MLLTDLLADQPRVELHLLRVGHCRQLDALAHRDGRRRMIEFPSYAALVRHVDRPELGWTLVDTGYASHFRTATARLPERLYGALLPVTLPSDEELPRQLAARGIHPGDVRRVVVTHFHGDHVAGLRDYPAARIHCGAAGLRQVRSLSRLAATRHGLLPGLLPDDLDDRVATVESATPLVLEGAATLRGWDLLGDRSLVAVDLPGHMPGHLGVVLTAQDGSPVLLAGDAAWSTRAVVEDVPPSRLAGVAFDDWTAALGTLGDLHRLHRAHADAGLLVLPAHCPDGYAAWTARADRSAR</sequence>
<dbReference type="Pfam" id="PF00753">
    <property type="entry name" value="Lactamase_B"/>
    <property type="match status" value="1"/>
</dbReference>
<evidence type="ECO:0000256" key="5">
    <source>
        <dbReference type="ARBA" id="ARBA00022833"/>
    </source>
</evidence>
<dbReference type="InterPro" id="IPR036866">
    <property type="entry name" value="RibonucZ/Hydroxyglut_hydro"/>
</dbReference>
<protein>
    <submittedName>
        <fullName evidence="7">MBL fold metallo-hydrolase</fullName>
    </submittedName>
</protein>
<reference evidence="7 8" key="1">
    <citation type="journal article" date="2014" name="Int. J. Syst. Evol. Microbiol.">
        <title>Nocardioides zeae sp. nov., isolated from the stem of Zea mays.</title>
        <authorList>
            <person name="Glaeser S.P."/>
            <person name="McInroy J.A."/>
            <person name="Busse H.J."/>
            <person name="Kampfer P."/>
        </authorList>
    </citation>
    <scope>NUCLEOTIDE SEQUENCE [LARGE SCALE GENOMIC DNA]</scope>
    <source>
        <strain evidence="7 8">JCM 30728</strain>
    </source>
</reference>
<dbReference type="InterPro" id="IPR051013">
    <property type="entry name" value="MBL_superfamily_lactonases"/>
</dbReference>
<comment type="cofactor">
    <cofactor evidence="1">
        <name>Zn(2+)</name>
        <dbReference type="ChEBI" id="CHEBI:29105"/>
    </cofactor>
</comment>
<gene>
    <name evidence="7" type="ORF">G3T38_14985</name>
</gene>
<evidence type="ECO:0000256" key="2">
    <source>
        <dbReference type="ARBA" id="ARBA00007749"/>
    </source>
</evidence>
<dbReference type="InterPro" id="IPR001279">
    <property type="entry name" value="Metallo-B-lactamas"/>
</dbReference>
<keyword evidence="5" id="KW-0862">Zinc</keyword>